<feature type="transmembrane region" description="Helical" evidence="10">
    <location>
        <begin position="189"/>
        <end position="207"/>
    </location>
</feature>
<proteinExistence type="inferred from homology"/>
<gene>
    <name evidence="11" type="ORF">CPY51_17875</name>
</gene>
<keyword evidence="12" id="KW-1185">Reference proteome</keyword>
<dbReference type="Pfam" id="PF01311">
    <property type="entry name" value="Bac_export_1"/>
    <property type="match status" value="1"/>
</dbReference>
<dbReference type="GO" id="GO:0006605">
    <property type="term" value="P:protein targeting"/>
    <property type="evidence" value="ECO:0007669"/>
    <property type="project" value="UniProtKB-UniRule"/>
</dbReference>
<keyword evidence="11" id="KW-0966">Cell projection</keyword>
<evidence type="ECO:0000256" key="3">
    <source>
        <dbReference type="ARBA" id="ARBA00021717"/>
    </source>
</evidence>
<feature type="transmembrane region" description="Helical" evidence="10">
    <location>
        <begin position="219"/>
        <end position="240"/>
    </location>
</feature>
<evidence type="ECO:0000313" key="11">
    <source>
        <dbReference type="EMBL" id="PZM11981.1"/>
    </source>
</evidence>
<organism evidence="11 12">
    <name type="scientific">Rhizobium tubonense</name>
    <dbReference type="NCBI Taxonomy" id="484088"/>
    <lineage>
        <taxon>Bacteria</taxon>
        <taxon>Pseudomonadati</taxon>
        <taxon>Pseudomonadota</taxon>
        <taxon>Alphaproteobacteria</taxon>
        <taxon>Hyphomicrobiales</taxon>
        <taxon>Rhizobiaceae</taxon>
        <taxon>Rhizobium/Agrobacterium group</taxon>
        <taxon>Rhizobium</taxon>
    </lineage>
</organism>
<dbReference type="InterPro" id="IPR002010">
    <property type="entry name" value="T3SS_IM_R"/>
</dbReference>
<dbReference type="GO" id="GO:0009425">
    <property type="term" value="C:bacterial-type flagellum basal body"/>
    <property type="evidence" value="ECO:0007669"/>
    <property type="project" value="UniProtKB-SubCell"/>
</dbReference>
<comment type="caution">
    <text evidence="11">The sequence shown here is derived from an EMBL/GenBank/DDBJ whole genome shotgun (WGS) entry which is preliminary data.</text>
</comment>
<comment type="subcellular location">
    <subcellularLocation>
        <location evidence="10">Cell membrane</location>
        <topology evidence="10">Multi-pass membrane protein</topology>
    </subcellularLocation>
    <subcellularLocation>
        <location evidence="10">Bacterial flagellum basal body</location>
    </subcellularLocation>
</comment>
<keyword evidence="8 10" id="KW-0975">Bacterial flagellum</keyword>
<keyword evidence="11" id="KW-0282">Flagellum</keyword>
<dbReference type="AlphaFoldDB" id="A0A2W4CGQ4"/>
<name>A0A2W4CGQ4_9HYPH</name>
<dbReference type="Proteomes" id="UP000248925">
    <property type="component" value="Unassembled WGS sequence"/>
</dbReference>
<accession>A0A2W4CGQ4</accession>
<dbReference type="PANTHER" id="PTHR30065:SF1">
    <property type="entry name" value="SURFACE PRESENTATION OF ANTIGENS PROTEIN SPAR"/>
    <property type="match status" value="1"/>
</dbReference>
<keyword evidence="7 10" id="KW-0472">Membrane</keyword>
<sequence>MISDPQGTILALFLAFCRIGACVMVLPGFSSARIPQQIRILVAVALSMAILPVLWETIYPKASAGGANYIYLIFTESLIGAMYGMMARLYTLGLQFAGSVISMLIGFSAPGGMDLVEESSETSLTSLITFAGLMILFIMDFHHYVFKALVDSYTVIPFGGHLQMQATLISFTDTLQATTFIMLRLASPFLLYGLMFQFSVGFINKLAPQIPIYFISTPYLLMGGLFMLYLSIAAMISQFSDAFLSVYNGH</sequence>
<evidence type="ECO:0000256" key="10">
    <source>
        <dbReference type="RuleBase" id="RU362071"/>
    </source>
</evidence>
<dbReference type="GO" id="GO:0044780">
    <property type="term" value="P:bacterial-type flagellum assembly"/>
    <property type="evidence" value="ECO:0007669"/>
    <property type="project" value="UniProtKB-UniRule"/>
</dbReference>
<evidence type="ECO:0000256" key="9">
    <source>
        <dbReference type="NCBIfam" id="TIGR01400"/>
    </source>
</evidence>
<evidence type="ECO:0000256" key="2">
    <source>
        <dbReference type="ARBA" id="ARBA00009772"/>
    </source>
</evidence>
<evidence type="ECO:0000313" key="12">
    <source>
        <dbReference type="Proteomes" id="UP000248925"/>
    </source>
</evidence>
<dbReference type="NCBIfam" id="TIGR01400">
    <property type="entry name" value="fliR"/>
    <property type="match status" value="1"/>
</dbReference>
<feature type="transmembrane region" description="Helical" evidence="10">
    <location>
        <begin position="67"/>
        <end position="85"/>
    </location>
</feature>
<evidence type="ECO:0000256" key="8">
    <source>
        <dbReference type="ARBA" id="ARBA00023143"/>
    </source>
</evidence>
<protein>
    <recommendedName>
        <fullName evidence="3 9">Flagellar biosynthetic protein FliR</fullName>
    </recommendedName>
</protein>
<evidence type="ECO:0000256" key="6">
    <source>
        <dbReference type="ARBA" id="ARBA00022989"/>
    </source>
</evidence>
<dbReference type="GO" id="GO:0005886">
    <property type="term" value="C:plasma membrane"/>
    <property type="evidence" value="ECO:0007669"/>
    <property type="project" value="UniProtKB-SubCell"/>
</dbReference>
<evidence type="ECO:0000256" key="7">
    <source>
        <dbReference type="ARBA" id="ARBA00023136"/>
    </source>
</evidence>
<keyword evidence="6 10" id="KW-1133">Transmembrane helix</keyword>
<dbReference type="PRINTS" id="PR00953">
    <property type="entry name" value="TYPE3IMRPROT"/>
</dbReference>
<feature type="transmembrane region" description="Helical" evidence="10">
    <location>
        <begin position="92"/>
        <end position="112"/>
    </location>
</feature>
<dbReference type="OrthoDB" id="9779817at2"/>
<comment type="similarity">
    <text evidence="2 10">Belongs to the FliR/MopE/SpaR family.</text>
</comment>
<dbReference type="InterPro" id="IPR006303">
    <property type="entry name" value="FliR"/>
</dbReference>
<keyword evidence="4 10" id="KW-1003">Cell membrane</keyword>
<comment type="function">
    <text evidence="1 10">Role in flagellar biosynthesis.</text>
</comment>
<evidence type="ECO:0000256" key="4">
    <source>
        <dbReference type="ARBA" id="ARBA00022475"/>
    </source>
</evidence>
<keyword evidence="11" id="KW-0969">Cilium</keyword>
<dbReference type="PANTHER" id="PTHR30065">
    <property type="entry name" value="FLAGELLAR BIOSYNTHETIC PROTEIN FLIR"/>
    <property type="match status" value="1"/>
</dbReference>
<evidence type="ECO:0000256" key="1">
    <source>
        <dbReference type="ARBA" id="ARBA00002578"/>
    </source>
</evidence>
<dbReference type="RefSeq" id="WP_111161598.1">
    <property type="nucleotide sequence ID" value="NZ_PCDP01000038.1"/>
</dbReference>
<reference evidence="11 12" key="1">
    <citation type="journal article" date="2018" name="Sci. Rep.">
        <title>Rhizobium tumorigenes sp. nov., a novel plant tumorigenic bacterium isolated from cane gall tumors on thornless blackberry.</title>
        <authorList>
            <person name="Kuzmanovi N."/>
            <person name="Smalla K."/>
            <person name="Gronow S."/>
            <person name="PuBawska J."/>
        </authorList>
    </citation>
    <scope>NUCLEOTIDE SEQUENCE [LARGE SCALE GENOMIC DNA]</scope>
    <source>
        <strain evidence="11 12">CCBAU 85046</strain>
    </source>
</reference>
<dbReference type="EMBL" id="PCDP01000038">
    <property type="protein sequence ID" value="PZM11981.1"/>
    <property type="molecule type" value="Genomic_DNA"/>
</dbReference>
<evidence type="ECO:0000256" key="5">
    <source>
        <dbReference type="ARBA" id="ARBA00022692"/>
    </source>
</evidence>
<feature type="transmembrane region" description="Helical" evidence="10">
    <location>
        <begin position="38"/>
        <end position="55"/>
    </location>
</feature>
<feature type="transmembrane region" description="Helical" evidence="10">
    <location>
        <begin position="124"/>
        <end position="145"/>
    </location>
</feature>
<feature type="transmembrane region" description="Helical" evidence="10">
    <location>
        <begin position="6"/>
        <end position="26"/>
    </location>
</feature>
<keyword evidence="5 10" id="KW-0812">Transmembrane</keyword>